<dbReference type="SUPFAM" id="SSF51182">
    <property type="entry name" value="RmlC-like cupins"/>
    <property type="match status" value="1"/>
</dbReference>
<dbReference type="EMBL" id="BARW01038616">
    <property type="protein sequence ID" value="GAJ23836.1"/>
    <property type="molecule type" value="Genomic_DNA"/>
</dbReference>
<feature type="domain" description="Cupin type-2" evidence="2">
    <location>
        <begin position="115"/>
        <end position="160"/>
    </location>
</feature>
<sequence>KPRTHGGLFRFWEVHVMLRLRFDENDRLQLGSKLMNHAIRFLILVPVLCAFVMTAAINVAHAESDQIFVKGKFAMPADREKIIEGWKARGYPTAEISEKQKGWSRSNSYKENCVSTVLSGRVEYVINGKTYIAEPGDEVYHPANVKHTATNLSDGMSVVLVGTH</sequence>
<gene>
    <name evidence="3" type="ORF">S12H4_59202</name>
</gene>
<name>X1VXM4_9ZZZZ</name>
<keyword evidence="1" id="KW-0472">Membrane</keyword>
<proteinExistence type="predicted"/>
<accession>X1VXM4</accession>
<dbReference type="InterPro" id="IPR014710">
    <property type="entry name" value="RmlC-like_jellyroll"/>
</dbReference>
<evidence type="ECO:0000313" key="3">
    <source>
        <dbReference type="EMBL" id="GAJ23836.1"/>
    </source>
</evidence>
<feature type="non-terminal residue" evidence="3">
    <location>
        <position position="1"/>
    </location>
</feature>
<evidence type="ECO:0000256" key="1">
    <source>
        <dbReference type="SAM" id="Phobius"/>
    </source>
</evidence>
<dbReference type="Gene3D" id="2.60.120.10">
    <property type="entry name" value="Jelly Rolls"/>
    <property type="match status" value="1"/>
</dbReference>
<reference evidence="3" key="1">
    <citation type="journal article" date="2014" name="Front. Microbiol.">
        <title>High frequency of phylogenetically diverse reductive dehalogenase-homologous genes in deep subseafloor sedimentary metagenomes.</title>
        <authorList>
            <person name="Kawai M."/>
            <person name="Futagami T."/>
            <person name="Toyoda A."/>
            <person name="Takaki Y."/>
            <person name="Nishi S."/>
            <person name="Hori S."/>
            <person name="Arai W."/>
            <person name="Tsubouchi T."/>
            <person name="Morono Y."/>
            <person name="Uchiyama I."/>
            <person name="Ito T."/>
            <person name="Fujiyama A."/>
            <person name="Inagaki F."/>
            <person name="Takami H."/>
        </authorList>
    </citation>
    <scope>NUCLEOTIDE SEQUENCE</scope>
    <source>
        <strain evidence="3">Expedition CK06-06</strain>
    </source>
</reference>
<evidence type="ECO:0000259" key="2">
    <source>
        <dbReference type="Pfam" id="PF07883"/>
    </source>
</evidence>
<keyword evidence="1" id="KW-0812">Transmembrane</keyword>
<dbReference type="InterPro" id="IPR013096">
    <property type="entry name" value="Cupin_2"/>
</dbReference>
<dbReference type="InterPro" id="IPR011051">
    <property type="entry name" value="RmlC_Cupin_sf"/>
</dbReference>
<dbReference type="AlphaFoldDB" id="X1VXM4"/>
<feature type="transmembrane region" description="Helical" evidence="1">
    <location>
        <begin position="38"/>
        <end position="60"/>
    </location>
</feature>
<comment type="caution">
    <text evidence="3">The sequence shown here is derived from an EMBL/GenBank/DDBJ whole genome shotgun (WGS) entry which is preliminary data.</text>
</comment>
<protein>
    <recommendedName>
        <fullName evidence="2">Cupin type-2 domain-containing protein</fullName>
    </recommendedName>
</protein>
<dbReference type="Pfam" id="PF07883">
    <property type="entry name" value="Cupin_2"/>
    <property type="match status" value="1"/>
</dbReference>
<organism evidence="3">
    <name type="scientific">marine sediment metagenome</name>
    <dbReference type="NCBI Taxonomy" id="412755"/>
    <lineage>
        <taxon>unclassified sequences</taxon>
        <taxon>metagenomes</taxon>
        <taxon>ecological metagenomes</taxon>
    </lineage>
</organism>
<keyword evidence="1" id="KW-1133">Transmembrane helix</keyword>